<sequence>MGLLGVGTIMITGAGCATQSEVPIASSSATVSGSTDVSPSAAASSTQVASETQQGTEDPEDLYPVLKAAAGENDKLPAEADLDDIDPASVRSLGSSAYASQFVAVTKDKEVCLIAWAIPGSGDGTPVNYGSPGIECEDVDDVVEDGLGVRVEPEKDASDLVAFLLPPDMEEDQVRKTVLAIPGNHEDLRPPVEINTNVDGSITLAMDTATADELGSIEIPRPDGTTLSLSEDSES</sequence>
<name>M7NMP1_9MICC</name>
<dbReference type="Proteomes" id="UP000012015">
    <property type="component" value="Unassembled WGS sequence"/>
</dbReference>
<comment type="caution">
    <text evidence="2">The sequence shown here is derived from an EMBL/GenBank/DDBJ whole genome shotgun (WGS) entry which is preliminary data.</text>
</comment>
<dbReference type="AlphaFoldDB" id="M7NMP1"/>
<feature type="compositionally biased region" description="Polar residues" evidence="1">
    <location>
        <begin position="25"/>
        <end position="56"/>
    </location>
</feature>
<feature type="region of interest" description="Disordered" evidence="1">
    <location>
        <begin position="25"/>
        <end position="62"/>
    </location>
</feature>
<evidence type="ECO:0000313" key="3">
    <source>
        <dbReference type="Proteomes" id="UP000012015"/>
    </source>
</evidence>
<reference evidence="2 3" key="1">
    <citation type="journal article" date="2013" name="Genome Announc.">
        <title>Draft Genome Sequence of Arthrobacter gangotriensis Strain Lz1yT, Isolated from a Penguin Rookery Soil Sample Collected in Antarctica, near the Indian Station Dakshin Gangotri.</title>
        <authorList>
            <person name="Shivaji S."/>
            <person name="Ara S."/>
            <person name="Bandi S."/>
            <person name="Singh A."/>
            <person name="Kumar Pinnaka A."/>
        </authorList>
    </citation>
    <scope>NUCLEOTIDE SEQUENCE [LARGE SCALE GENOMIC DNA]</scope>
    <source>
        <strain evidence="2 3">Lz1y</strain>
    </source>
</reference>
<feature type="compositionally biased region" description="Polar residues" evidence="1">
    <location>
        <begin position="225"/>
        <end position="235"/>
    </location>
</feature>
<evidence type="ECO:0000256" key="1">
    <source>
        <dbReference type="SAM" id="MobiDB-lite"/>
    </source>
</evidence>
<dbReference type="EMBL" id="AOCK01000002">
    <property type="protein sequence ID" value="EMQ99758.1"/>
    <property type="molecule type" value="Genomic_DNA"/>
</dbReference>
<keyword evidence="3" id="KW-1185">Reference proteome</keyword>
<accession>M7NMP1</accession>
<protein>
    <submittedName>
        <fullName evidence="2">Uncharacterized protein</fullName>
    </submittedName>
</protein>
<dbReference type="PATRIC" id="fig|1276920.7.peg.863"/>
<proteinExistence type="predicted"/>
<feature type="region of interest" description="Disordered" evidence="1">
    <location>
        <begin position="213"/>
        <end position="235"/>
    </location>
</feature>
<evidence type="ECO:0000313" key="2">
    <source>
        <dbReference type="EMBL" id="EMQ99758.1"/>
    </source>
</evidence>
<organism evidence="2 3">
    <name type="scientific">Paeniglutamicibacter gangotriensis Lz1y</name>
    <dbReference type="NCBI Taxonomy" id="1276920"/>
    <lineage>
        <taxon>Bacteria</taxon>
        <taxon>Bacillati</taxon>
        <taxon>Actinomycetota</taxon>
        <taxon>Actinomycetes</taxon>
        <taxon>Micrococcales</taxon>
        <taxon>Micrococcaceae</taxon>
        <taxon>Paeniglutamicibacter</taxon>
    </lineage>
</organism>
<gene>
    <name evidence="2" type="ORF">ADIAG_00861</name>
</gene>